<evidence type="ECO:0000313" key="2">
    <source>
        <dbReference type="Proteomes" id="UP000003299"/>
    </source>
</evidence>
<dbReference type="Proteomes" id="UP000003299">
    <property type="component" value="Unassembled WGS sequence"/>
</dbReference>
<dbReference type="KEGG" id="xve:BJD12_07115"/>
<comment type="caution">
    <text evidence="1">The sequence shown here is derived from an EMBL/GenBank/DDBJ whole genome shotgun (WGS) entry which is preliminary data.</text>
</comment>
<protein>
    <submittedName>
        <fullName evidence="1">Uncharacterized protein</fullName>
    </submittedName>
</protein>
<reference evidence="1 2" key="1">
    <citation type="journal article" date="2011" name="BMC Genomics">
        <title>Comparative genomics reveals diversity among xanthomonads infecting tomato and pepper.</title>
        <authorList>
            <person name="Potnis N."/>
            <person name="Krasileva K."/>
            <person name="Chow V."/>
            <person name="Almeida N.F."/>
            <person name="Patil P.B."/>
            <person name="Ryan R.P."/>
            <person name="Sharlach M."/>
            <person name="Behlau F."/>
            <person name="Dow J.M."/>
            <person name="Momol M.T."/>
            <person name="White F.F."/>
            <person name="Preston J.F."/>
            <person name="Vinatzer B.A."/>
            <person name="Koebnik R."/>
            <person name="Setubal J.C."/>
            <person name="Norman D.J."/>
            <person name="Staskawicz B.J."/>
            <person name="Jones J.B."/>
        </authorList>
    </citation>
    <scope>NUCLEOTIDE SEQUENCE [LARGE SCALE GENOMIC DNA]</scope>
    <source>
        <strain evidence="1 2">ATCC 35937</strain>
    </source>
</reference>
<dbReference type="GeneID" id="63509537"/>
<dbReference type="AlphaFoldDB" id="F0BC06"/>
<evidence type="ECO:0000313" key="1">
    <source>
        <dbReference type="EMBL" id="EGD09989.1"/>
    </source>
</evidence>
<dbReference type="PROSITE" id="PS51257">
    <property type="entry name" value="PROKAR_LIPOPROTEIN"/>
    <property type="match status" value="1"/>
</dbReference>
<sequence length="166" mass="16794">MGIMKKVGITAMSLTGLIGVAFACSELPMPPLVPIQVPLTQLPKFSDSKNPANALFMDRLDSAASKLLGEGNWVTNSYKGYVSYTVKILNYTGRGMVYIEKPCGKKAKEMAEKIAQQTSSGGGGGSGSAGTGGGGGGGLLIGGGCYGSCGGRIPTGDVGPIETLPS</sequence>
<dbReference type="RefSeq" id="WP_005991148.1">
    <property type="nucleotide sequence ID" value="NZ_AEQV01000046.1"/>
</dbReference>
<name>F0BC06_9XANT</name>
<gene>
    <name evidence="1" type="ORF">XVE_1630</name>
</gene>
<proteinExistence type="predicted"/>
<dbReference type="EMBL" id="AEQV01000046">
    <property type="protein sequence ID" value="EGD09989.1"/>
    <property type="molecule type" value="Genomic_DNA"/>
</dbReference>
<organism evidence="1 2">
    <name type="scientific">Xanthomonas vesicatoria ATCC 35937</name>
    <dbReference type="NCBI Taxonomy" id="925775"/>
    <lineage>
        <taxon>Bacteria</taxon>
        <taxon>Pseudomonadati</taxon>
        <taxon>Pseudomonadota</taxon>
        <taxon>Gammaproteobacteria</taxon>
        <taxon>Lysobacterales</taxon>
        <taxon>Lysobacteraceae</taxon>
        <taxon>Xanthomonas</taxon>
    </lineage>
</organism>
<accession>F0BC06</accession>